<dbReference type="PANTHER" id="PTHR38605">
    <property type="entry name" value="ATPASE-RELATED"/>
    <property type="match status" value="1"/>
</dbReference>
<accession>A0A5C8PIY7</accession>
<name>A0A5C8PIY7_9HYPH</name>
<protein>
    <submittedName>
        <fullName evidence="1">YcjX family protein</fullName>
    </submittedName>
</protein>
<dbReference type="PANTHER" id="PTHR38605:SF1">
    <property type="entry name" value="ATPASE"/>
    <property type="match status" value="1"/>
</dbReference>
<dbReference type="PIRSF" id="PIRSF019381">
    <property type="entry name" value="YcjX"/>
    <property type="match status" value="1"/>
</dbReference>
<evidence type="ECO:0000313" key="2">
    <source>
        <dbReference type="Proteomes" id="UP000321638"/>
    </source>
</evidence>
<reference evidence="1 2" key="1">
    <citation type="submission" date="2019-06" db="EMBL/GenBank/DDBJ databases">
        <title>New taxonomy in bacterial strain CC-CFT640, isolated from vineyard.</title>
        <authorList>
            <person name="Lin S.-Y."/>
            <person name="Tsai C.-F."/>
            <person name="Young C.-C."/>
        </authorList>
    </citation>
    <scope>NUCLEOTIDE SEQUENCE [LARGE SCALE GENOMIC DNA]</scope>
    <source>
        <strain evidence="1 2">CC-CFT640</strain>
    </source>
</reference>
<dbReference type="AlphaFoldDB" id="A0A5C8PIY7"/>
<gene>
    <name evidence="1" type="ORF">FHP25_19170</name>
</gene>
<keyword evidence="2" id="KW-1185">Reference proteome</keyword>
<dbReference type="RefSeq" id="WP_178133637.1">
    <property type="nucleotide sequence ID" value="NZ_VDUZ01000022.1"/>
</dbReference>
<comment type="caution">
    <text evidence="1">The sequence shown here is derived from an EMBL/GenBank/DDBJ whole genome shotgun (WGS) entry which is preliminary data.</text>
</comment>
<dbReference type="Proteomes" id="UP000321638">
    <property type="component" value="Unassembled WGS sequence"/>
</dbReference>
<dbReference type="Pfam" id="PF04317">
    <property type="entry name" value="DUF463"/>
    <property type="match status" value="1"/>
</dbReference>
<organism evidence="1 2">
    <name type="scientific">Vineibacter terrae</name>
    <dbReference type="NCBI Taxonomy" id="2586908"/>
    <lineage>
        <taxon>Bacteria</taxon>
        <taxon>Pseudomonadati</taxon>
        <taxon>Pseudomonadota</taxon>
        <taxon>Alphaproteobacteria</taxon>
        <taxon>Hyphomicrobiales</taxon>
        <taxon>Vineibacter</taxon>
    </lineage>
</organism>
<evidence type="ECO:0000313" key="1">
    <source>
        <dbReference type="EMBL" id="TXL73782.1"/>
    </source>
</evidence>
<proteinExistence type="predicted"/>
<dbReference type="InterPro" id="IPR007413">
    <property type="entry name" value="YcjX-like"/>
</dbReference>
<dbReference type="EMBL" id="VDUZ01000022">
    <property type="protein sequence ID" value="TXL73782.1"/>
    <property type="molecule type" value="Genomic_DNA"/>
</dbReference>
<sequence length="471" mass="52330">MSPPQWVATLAAMIDRLEDLFAQRINLGVTGLQQAGKTVFITSLVHNLLRADQAAQRSPLRNFDVFDQGRLVAATLRHDTNATVPQFPYTQAVAALTGQQPHWPARTEGISRIRLDIRYRRGDSLIGTAARWLGLDEAVLQLDIVDYPGEWLVDLPMLGQDFEAWSAAMLRQARQGARAALARDWLACIGERGSGQPHDEEWAARAAALYTEYLRRCAAAGLRYLQPGRLLTPAELKGAPVLRFCPLPAPDGAAKRDSLHAAFAAKYRDYQESVIRAFYQRHFAGISRQIVLVDVLTALNAGAEVFDDMSAALAAILQSFDHGRNGLLQWLTGRGIDRVLFAATKADHVVRGDRIHLEHLTQRMLHVLDESNRIKAAAGVKVEAIASVRCTDDMRRSDTGREILLGRRQGDAADTPLDPGAIPLDFPPPWDSFKYRFWDFQPRADSAWRYSGFPNIGVPEALNYLLGDHLT</sequence>